<name>A0A3M0KZE5_HIRRU</name>
<feature type="compositionally biased region" description="Basic and acidic residues" evidence="1">
    <location>
        <begin position="29"/>
        <end position="43"/>
    </location>
</feature>
<evidence type="ECO:0000313" key="3">
    <source>
        <dbReference type="Proteomes" id="UP000269221"/>
    </source>
</evidence>
<dbReference type="EMBL" id="QRBI01000096">
    <property type="protein sequence ID" value="RMC18669.1"/>
    <property type="molecule type" value="Genomic_DNA"/>
</dbReference>
<proteinExistence type="predicted"/>
<sequence>MKAKRAKKARAAAEAAAEQGDSGLAHPESSPEAKLEGRKALGVEEERSRIFKREGEGRRGVIVILPKVKKLKMSISPEASLSAISITL</sequence>
<evidence type="ECO:0000313" key="2">
    <source>
        <dbReference type="EMBL" id="RMC18669.1"/>
    </source>
</evidence>
<comment type="caution">
    <text evidence="2">The sequence shown here is derived from an EMBL/GenBank/DDBJ whole genome shotgun (WGS) entry which is preliminary data.</text>
</comment>
<gene>
    <name evidence="2" type="ORF">DUI87_04565</name>
</gene>
<accession>A0A3M0KZE5</accession>
<keyword evidence="3" id="KW-1185">Reference proteome</keyword>
<evidence type="ECO:0000256" key="1">
    <source>
        <dbReference type="SAM" id="MobiDB-lite"/>
    </source>
</evidence>
<organism evidence="2 3">
    <name type="scientific">Hirundo rustica rustica</name>
    <dbReference type="NCBI Taxonomy" id="333673"/>
    <lineage>
        <taxon>Eukaryota</taxon>
        <taxon>Metazoa</taxon>
        <taxon>Chordata</taxon>
        <taxon>Craniata</taxon>
        <taxon>Vertebrata</taxon>
        <taxon>Euteleostomi</taxon>
        <taxon>Archelosauria</taxon>
        <taxon>Archosauria</taxon>
        <taxon>Dinosauria</taxon>
        <taxon>Saurischia</taxon>
        <taxon>Theropoda</taxon>
        <taxon>Coelurosauria</taxon>
        <taxon>Aves</taxon>
        <taxon>Neognathae</taxon>
        <taxon>Neoaves</taxon>
        <taxon>Telluraves</taxon>
        <taxon>Australaves</taxon>
        <taxon>Passeriformes</taxon>
        <taxon>Sylvioidea</taxon>
        <taxon>Hirundinidae</taxon>
        <taxon>Hirundo</taxon>
    </lineage>
</organism>
<dbReference type="Proteomes" id="UP000269221">
    <property type="component" value="Unassembled WGS sequence"/>
</dbReference>
<feature type="compositionally biased region" description="Basic residues" evidence="1">
    <location>
        <begin position="1"/>
        <end position="10"/>
    </location>
</feature>
<reference evidence="2 3" key="1">
    <citation type="submission" date="2018-07" db="EMBL/GenBank/DDBJ databases">
        <title>A high quality draft genome assembly of the barn swallow (H. rustica rustica).</title>
        <authorList>
            <person name="Formenti G."/>
            <person name="Chiara M."/>
            <person name="Poveda L."/>
            <person name="Francoijs K.-J."/>
            <person name="Bonisoli-Alquati A."/>
            <person name="Canova L."/>
            <person name="Gianfranceschi L."/>
            <person name="Horner D.S."/>
            <person name="Saino N."/>
        </authorList>
    </citation>
    <scope>NUCLEOTIDE SEQUENCE [LARGE SCALE GENOMIC DNA]</scope>
    <source>
        <strain evidence="2">Chelidonia</strain>
        <tissue evidence="2">Blood</tissue>
    </source>
</reference>
<protein>
    <submittedName>
        <fullName evidence="2">Uncharacterized protein</fullName>
    </submittedName>
</protein>
<dbReference type="AlphaFoldDB" id="A0A3M0KZE5"/>
<feature type="region of interest" description="Disordered" evidence="1">
    <location>
        <begin position="1"/>
        <end position="43"/>
    </location>
</feature>